<sequence>MSVSTDDSDQLRSLSSWLEPEPELRGRVGAVERDPAPGTLGPVTEALQIALGSGGAVAALSGVVVAWLGSRPGDVTVKLVRGEDQIEVSAGRVRSLDAGKLVDLTAEIAKVLEDPDDR</sequence>
<dbReference type="InterPro" id="IPR045428">
    <property type="entry name" value="EACC1"/>
</dbReference>
<dbReference type="RefSeq" id="WP_345098311.1">
    <property type="nucleotide sequence ID" value="NZ_BAAAWZ010000004.1"/>
</dbReference>
<proteinExistence type="predicted"/>
<name>A0A841DHU2_PLAVE</name>
<keyword evidence="3" id="KW-1185">Reference proteome</keyword>
<feature type="transmembrane region" description="Helical" evidence="1">
    <location>
        <begin position="46"/>
        <end position="68"/>
    </location>
</feature>
<reference evidence="2 3" key="1">
    <citation type="submission" date="2020-08" db="EMBL/GenBank/DDBJ databases">
        <title>Genomic Encyclopedia of Type Strains, Phase III (KMG-III): the genomes of soil and plant-associated and newly described type strains.</title>
        <authorList>
            <person name="Whitman W."/>
        </authorList>
    </citation>
    <scope>NUCLEOTIDE SEQUENCE [LARGE SCALE GENOMIC DNA]</scope>
    <source>
        <strain evidence="2 3">CECT 3303</strain>
    </source>
</reference>
<organism evidence="2 3">
    <name type="scientific">Planomonospora venezuelensis</name>
    <dbReference type="NCBI Taxonomy" id="1999"/>
    <lineage>
        <taxon>Bacteria</taxon>
        <taxon>Bacillati</taxon>
        <taxon>Actinomycetota</taxon>
        <taxon>Actinomycetes</taxon>
        <taxon>Streptosporangiales</taxon>
        <taxon>Streptosporangiaceae</taxon>
        <taxon>Planomonospora</taxon>
    </lineage>
</organism>
<accession>A0A841DHU2</accession>
<dbReference type="AlphaFoldDB" id="A0A841DHU2"/>
<comment type="caution">
    <text evidence="2">The sequence shown here is derived from an EMBL/GenBank/DDBJ whole genome shotgun (WGS) entry which is preliminary data.</text>
</comment>
<dbReference type="Pfam" id="PF19953">
    <property type="entry name" value="EACC1"/>
    <property type="match status" value="1"/>
</dbReference>
<keyword evidence="1" id="KW-1133">Transmembrane helix</keyword>
<evidence type="ECO:0000256" key="1">
    <source>
        <dbReference type="SAM" id="Phobius"/>
    </source>
</evidence>
<protein>
    <submittedName>
        <fullName evidence="2">Uncharacterized protein</fullName>
    </submittedName>
</protein>
<keyword evidence="1" id="KW-0472">Membrane</keyword>
<dbReference type="Proteomes" id="UP000562352">
    <property type="component" value="Unassembled WGS sequence"/>
</dbReference>
<keyword evidence="1" id="KW-0812">Transmembrane</keyword>
<evidence type="ECO:0000313" key="2">
    <source>
        <dbReference type="EMBL" id="MBB5967665.1"/>
    </source>
</evidence>
<dbReference type="EMBL" id="JACHJJ010000036">
    <property type="protein sequence ID" value="MBB5967665.1"/>
    <property type="molecule type" value="Genomic_DNA"/>
</dbReference>
<evidence type="ECO:0000313" key="3">
    <source>
        <dbReference type="Proteomes" id="UP000562352"/>
    </source>
</evidence>
<gene>
    <name evidence="2" type="ORF">FHS22_006978</name>
</gene>